<evidence type="ECO:0000256" key="9">
    <source>
        <dbReference type="ARBA" id="ARBA00023235"/>
    </source>
</evidence>
<dbReference type="CDD" id="cd16010">
    <property type="entry name" value="iPGM"/>
    <property type="match status" value="1"/>
</dbReference>
<dbReference type="AlphaFoldDB" id="A0A2H0YRR0"/>
<dbReference type="InterPro" id="IPR005995">
    <property type="entry name" value="Pgm_bpd_ind"/>
</dbReference>
<proteinExistence type="inferred from homology"/>
<evidence type="ECO:0000256" key="5">
    <source>
        <dbReference type="ARBA" id="ARBA00012026"/>
    </source>
</evidence>
<evidence type="ECO:0000313" key="14">
    <source>
        <dbReference type="Proteomes" id="UP000228711"/>
    </source>
</evidence>
<comment type="catalytic activity">
    <reaction evidence="1">
        <text>(2R)-2-phosphoglycerate = (2R)-3-phosphoglycerate</text>
        <dbReference type="Rhea" id="RHEA:15901"/>
        <dbReference type="ChEBI" id="CHEBI:58272"/>
        <dbReference type="ChEBI" id="CHEBI:58289"/>
        <dbReference type="EC" id="5.4.2.12"/>
    </reaction>
</comment>
<dbReference type="GO" id="GO:0006096">
    <property type="term" value="P:glycolytic process"/>
    <property type="evidence" value="ECO:0007669"/>
    <property type="project" value="UniProtKB-UniRule"/>
</dbReference>
<evidence type="ECO:0000256" key="7">
    <source>
        <dbReference type="ARBA" id="ARBA00023152"/>
    </source>
</evidence>
<accession>A0A2H0YRR0</accession>
<dbReference type="PANTHER" id="PTHR31637:SF0">
    <property type="entry name" value="2,3-BISPHOSPHOGLYCERATE-INDEPENDENT PHOSPHOGLYCERATE MUTASE"/>
    <property type="match status" value="1"/>
</dbReference>
<dbReference type="FunFam" id="3.40.1450.10:FF:000001">
    <property type="entry name" value="2,3-bisphosphoglycerate-independent phosphoglycerate mutase"/>
    <property type="match status" value="1"/>
</dbReference>
<evidence type="ECO:0000256" key="4">
    <source>
        <dbReference type="ARBA" id="ARBA00008819"/>
    </source>
</evidence>
<gene>
    <name evidence="13" type="primary">gpmI</name>
    <name evidence="13" type="ORF">COT25_04710</name>
</gene>
<keyword evidence="9" id="KW-0413">Isomerase</keyword>
<keyword evidence="7" id="KW-0324">Glycolysis</keyword>
<reference evidence="14" key="1">
    <citation type="submission" date="2017-09" db="EMBL/GenBank/DDBJ databases">
        <title>Depth-based differentiation of microbial function through sediment-hosted aquifers and enrichment of novel symbionts in the deep terrestrial subsurface.</title>
        <authorList>
            <person name="Probst A.J."/>
            <person name="Ladd B."/>
            <person name="Jarett J.K."/>
            <person name="Geller-Mcgrath D.E."/>
            <person name="Sieber C.M.K."/>
            <person name="Emerson J.B."/>
            <person name="Anantharaman K."/>
            <person name="Thomas B.C."/>
            <person name="Malmstrom R."/>
            <person name="Stieglmeier M."/>
            <person name="Klingl A."/>
            <person name="Woyke T."/>
            <person name="Ryan C.M."/>
            <person name="Banfield J.F."/>
        </authorList>
    </citation>
    <scope>NUCLEOTIDE SEQUENCE [LARGE SCALE GENOMIC DNA]</scope>
</reference>
<evidence type="ECO:0000256" key="11">
    <source>
        <dbReference type="NCBIfam" id="TIGR01307"/>
    </source>
</evidence>
<keyword evidence="8" id="KW-0464">Manganese</keyword>
<dbReference type="EMBL" id="PEXV01000150">
    <property type="protein sequence ID" value="PIS41140.1"/>
    <property type="molecule type" value="Genomic_DNA"/>
</dbReference>
<dbReference type="InterPro" id="IPR036646">
    <property type="entry name" value="PGAM_B_sf"/>
</dbReference>
<dbReference type="InterPro" id="IPR011258">
    <property type="entry name" value="BPG-indep_PGM_N"/>
</dbReference>
<feature type="domain" description="BPG-independent PGAM N-terminal" evidence="12">
    <location>
        <begin position="86"/>
        <end position="302"/>
    </location>
</feature>
<dbReference type="EC" id="5.4.2.12" evidence="5 11"/>
<dbReference type="Gene3D" id="3.40.720.10">
    <property type="entry name" value="Alkaline Phosphatase, subunit A"/>
    <property type="match status" value="1"/>
</dbReference>
<dbReference type="GO" id="GO:0005829">
    <property type="term" value="C:cytosol"/>
    <property type="evidence" value="ECO:0007669"/>
    <property type="project" value="TreeGrafter"/>
</dbReference>
<dbReference type="Pfam" id="PF06415">
    <property type="entry name" value="iPGM_N"/>
    <property type="match status" value="1"/>
</dbReference>
<protein>
    <recommendedName>
        <fullName evidence="10 11">2,3-bisphosphoglycerate-independent phosphoglycerate mutase</fullName>
        <ecNumber evidence="5 11">5.4.2.12</ecNumber>
    </recommendedName>
</protein>
<evidence type="ECO:0000256" key="10">
    <source>
        <dbReference type="ARBA" id="ARBA00071648"/>
    </source>
</evidence>
<organism evidence="13 14">
    <name type="scientific">Candidatus Kerfeldbacteria bacterium CG08_land_8_20_14_0_20_42_7</name>
    <dbReference type="NCBI Taxonomy" id="2014245"/>
    <lineage>
        <taxon>Bacteria</taxon>
        <taxon>Candidatus Kerfeldiibacteriota</taxon>
    </lineage>
</organism>
<evidence type="ECO:0000256" key="1">
    <source>
        <dbReference type="ARBA" id="ARBA00000370"/>
    </source>
</evidence>
<evidence type="ECO:0000259" key="12">
    <source>
        <dbReference type="Pfam" id="PF06415"/>
    </source>
</evidence>
<dbReference type="PANTHER" id="PTHR31637">
    <property type="entry name" value="2,3-BISPHOSPHOGLYCERATE-INDEPENDENT PHOSPHOGLYCERATE MUTASE"/>
    <property type="match status" value="1"/>
</dbReference>
<comment type="pathway">
    <text evidence="3">Carbohydrate degradation; glycolysis; pyruvate from D-glyceraldehyde 3-phosphate: step 3/5.</text>
</comment>
<dbReference type="Proteomes" id="UP000228711">
    <property type="component" value="Unassembled WGS sequence"/>
</dbReference>
<comment type="cofactor">
    <cofactor evidence="2">
        <name>Mn(2+)</name>
        <dbReference type="ChEBI" id="CHEBI:29035"/>
    </cofactor>
</comment>
<name>A0A2H0YRR0_9BACT</name>
<evidence type="ECO:0000256" key="8">
    <source>
        <dbReference type="ARBA" id="ARBA00023211"/>
    </source>
</evidence>
<dbReference type="SUPFAM" id="SSF64158">
    <property type="entry name" value="2,3-Bisphosphoglycerate-independent phosphoglycerate mutase, substrate-binding domain"/>
    <property type="match status" value="1"/>
</dbReference>
<dbReference type="UniPathway" id="UPA00109">
    <property type="reaction ID" value="UER00186"/>
</dbReference>
<keyword evidence="6" id="KW-0479">Metal-binding</keyword>
<dbReference type="GO" id="GO:0006007">
    <property type="term" value="P:glucose catabolic process"/>
    <property type="evidence" value="ECO:0007669"/>
    <property type="project" value="InterPro"/>
</dbReference>
<evidence type="ECO:0000313" key="13">
    <source>
        <dbReference type="EMBL" id="PIS41140.1"/>
    </source>
</evidence>
<evidence type="ECO:0000256" key="6">
    <source>
        <dbReference type="ARBA" id="ARBA00022723"/>
    </source>
</evidence>
<dbReference type="Gene3D" id="3.40.1450.10">
    <property type="entry name" value="BPG-independent phosphoglycerate mutase, domain B"/>
    <property type="match status" value="1"/>
</dbReference>
<evidence type="ECO:0000256" key="2">
    <source>
        <dbReference type="ARBA" id="ARBA00001936"/>
    </source>
</evidence>
<comment type="similarity">
    <text evidence="4">Belongs to the BPG-independent phosphoglycerate mutase family.</text>
</comment>
<dbReference type="NCBIfam" id="TIGR01307">
    <property type="entry name" value="pgm_bpd_ind"/>
    <property type="match status" value="1"/>
</dbReference>
<dbReference type="GO" id="GO:0030145">
    <property type="term" value="F:manganese ion binding"/>
    <property type="evidence" value="ECO:0007669"/>
    <property type="project" value="InterPro"/>
</dbReference>
<feature type="non-terminal residue" evidence="13">
    <location>
        <position position="313"/>
    </location>
</feature>
<evidence type="ECO:0000256" key="3">
    <source>
        <dbReference type="ARBA" id="ARBA00004798"/>
    </source>
</evidence>
<sequence>MATKAKLKPVVLLILDGFGIAPPSRGNAISIAQMPHMDSYIQHYPVMALQASGEAVGLPWGEMGNSEVGHLNLGAGKIMYQELPRINKSIADGDFFENKALVSAAQRVNKKGSTLHLVSLVSSGGVHSSIDHLFALLELAQKQKVKKVAIHCILDGRDTPPKSAITFIQKLQDKIKQVGLGEIASLIGRWYAMDRDNRWDRVQKGYNLMVCGEADRENADPLKAIEESYAEGNLDEEFKPTIITKDGAPVATILEKDSVIFSNFRPDRSRQLTKAFVLPGFNKFKRDYLKGLFFVTLTEYEKDVPVEVAYPPE</sequence>
<comment type="caution">
    <text evidence="13">The sequence shown here is derived from an EMBL/GenBank/DDBJ whole genome shotgun (WGS) entry which is preliminary data.</text>
</comment>
<dbReference type="GO" id="GO:0004619">
    <property type="term" value="F:phosphoglycerate mutase activity"/>
    <property type="evidence" value="ECO:0007669"/>
    <property type="project" value="UniProtKB-UniRule"/>
</dbReference>
<dbReference type="SUPFAM" id="SSF53649">
    <property type="entry name" value="Alkaline phosphatase-like"/>
    <property type="match status" value="1"/>
</dbReference>
<dbReference type="InterPro" id="IPR017850">
    <property type="entry name" value="Alkaline_phosphatase_core_sf"/>
</dbReference>